<comment type="similarity">
    <text evidence="1 6 7">Belongs to the universal ribosomal protein uS7 family.</text>
</comment>
<dbReference type="HAMAP" id="MF_00480_B">
    <property type="entry name" value="Ribosomal_uS7_B"/>
    <property type="match status" value="1"/>
</dbReference>
<evidence type="ECO:0000256" key="3">
    <source>
        <dbReference type="ARBA" id="ARBA00022884"/>
    </source>
</evidence>
<dbReference type="Gene3D" id="1.10.455.10">
    <property type="entry name" value="Ribosomal protein S7 domain"/>
    <property type="match status" value="1"/>
</dbReference>
<sequence length="159" mass="17695">MSRRASAPTRTILPDPRFNSLLLAKFVNMVMDSGKKSVAESIVYSAVDRIAEKTGRGSEQSIELLAQALDNVKPTVEVKSRRVGGATYQVPVEVRAARRQTLAMRWVIEAALARSEKSMAQRLAAELLDAAENRGSAVRKREDVHRMADANKAFAHYRW</sequence>
<dbReference type="InterPro" id="IPR005717">
    <property type="entry name" value="Ribosomal_uS7_bac/org-type"/>
</dbReference>
<dbReference type="PANTHER" id="PTHR11205">
    <property type="entry name" value="RIBOSOMAL PROTEIN S7"/>
    <property type="match status" value="1"/>
</dbReference>
<proteinExistence type="inferred from homology"/>
<evidence type="ECO:0000259" key="8">
    <source>
        <dbReference type="Pfam" id="PF00177"/>
    </source>
</evidence>
<dbReference type="InterPro" id="IPR000235">
    <property type="entry name" value="Ribosomal_uS7"/>
</dbReference>
<dbReference type="GO" id="GO:0019843">
    <property type="term" value="F:rRNA binding"/>
    <property type="evidence" value="ECO:0007669"/>
    <property type="project" value="UniProtKB-UniRule"/>
</dbReference>
<dbReference type="InterPro" id="IPR036823">
    <property type="entry name" value="Ribosomal_uS7_dom_sf"/>
</dbReference>
<accession>A0A841HPK2</accession>
<evidence type="ECO:0000256" key="2">
    <source>
        <dbReference type="ARBA" id="ARBA00022730"/>
    </source>
</evidence>
<dbReference type="Pfam" id="PF00177">
    <property type="entry name" value="Ribosomal_S7"/>
    <property type="match status" value="1"/>
</dbReference>
<keyword evidence="6" id="KW-0820">tRNA-binding</keyword>
<dbReference type="Proteomes" id="UP000588068">
    <property type="component" value="Unassembled WGS sequence"/>
</dbReference>
<dbReference type="GO" id="GO:0000049">
    <property type="term" value="F:tRNA binding"/>
    <property type="evidence" value="ECO:0007669"/>
    <property type="project" value="UniProtKB-UniRule"/>
</dbReference>
<reference evidence="9 10" key="1">
    <citation type="submission" date="2020-08" db="EMBL/GenBank/DDBJ databases">
        <title>Genomic Encyclopedia of Type Strains, Phase IV (KMG-IV): sequencing the most valuable type-strain genomes for metagenomic binning, comparative biology and taxonomic classification.</title>
        <authorList>
            <person name="Goeker M."/>
        </authorList>
    </citation>
    <scope>NUCLEOTIDE SEQUENCE [LARGE SCALE GENOMIC DNA]</scope>
    <source>
        <strain evidence="9 10">DSM 26723</strain>
    </source>
</reference>
<evidence type="ECO:0000256" key="6">
    <source>
        <dbReference type="HAMAP-Rule" id="MF_00480"/>
    </source>
</evidence>
<dbReference type="FunFam" id="1.10.455.10:FF:000001">
    <property type="entry name" value="30S ribosomal protein S7"/>
    <property type="match status" value="1"/>
</dbReference>
<dbReference type="PIRSF" id="PIRSF002122">
    <property type="entry name" value="RPS7p_RPS7a_RPS5e_RPS7o"/>
    <property type="match status" value="1"/>
</dbReference>
<comment type="caution">
    <text evidence="9">The sequence shown here is derived from an EMBL/GenBank/DDBJ whole genome shotgun (WGS) entry which is preliminary data.</text>
</comment>
<dbReference type="GO" id="GO:0003735">
    <property type="term" value="F:structural constituent of ribosome"/>
    <property type="evidence" value="ECO:0007669"/>
    <property type="project" value="InterPro"/>
</dbReference>
<keyword evidence="10" id="KW-1185">Reference proteome</keyword>
<keyword evidence="2 6" id="KW-0699">rRNA-binding</keyword>
<comment type="function">
    <text evidence="6">One of the primary rRNA binding proteins, it binds directly to 16S rRNA where it nucleates assembly of the head domain of the 30S subunit. Is located at the subunit interface close to the decoding center, probably blocks exit of the E-site tRNA.</text>
</comment>
<dbReference type="AlphaFoldDB" id="A0A841HPK2"/>
<gene>
    <name evidence="6" type="primary">rpsG</name>
    <name evidence="9" type="ORF">HNQ60_002929</name>
</gene>
<name>A0A841HPK2_9GAMM</name>
<dbReference type="CDD" id="cd14869">
    <property type="entry name" value="uS7_Bacteria"/>
    <property type="match status" value="1"/>
</dbReference>
<evidence type="ECO:0000313" key="10">
    <source>
        <dbReference type="Proteomes" id="UP000588068"/>
    </source>
</evidence>
<keyword evidence="4 6" id="KW-0689">Ribosomal protein</keyword>
<evidence type="ECO:0000313" key="9">
    <source>
        <dbReference type="EMBL" id="MBB6094048.1"/>
    </source>
</evidence>
<comment type="subunit">
    <text evidence="6">Part of the 30S ribosomal subunit. Contacts proteins S9 and S11.</text>
</comment>
<dbReference type="SUPFAM" id="SSF47973">
    <property type="entry name" value="Ribosomal protein S7"/>
    <property type="match status" value="1"/>
</dbReference>
<keyword evidence="3 6" id="KW-0694">RNA-binding</keyword>
<keyword evidence="5 6" id="KW-0687">Ribonucleoprotein</keyword>
<dbReference type="NCBIfam" id="TIGR01029">
    <property type="entry name" value="rpsG_bact"/>
    <property type="match status" value="1"/>
</dbReference>
<evidence type="ECO:0000256" key="7">
    <source>
        <dbReference type="RuleBase" id="RU003619"/>
    </source>
</evidence>
<dbReference type="GO" id="GO:0015935">
    <property type="term" value="C:small ribosomal subunit"/>
    <property type="evidence" value="ECO:0007669"/>
    <property type="project" value="InterPro"/>
</dbReference>
<dbReference type="GO" id="GO:0006412">
    <property type="term" value="P:translation"/>
    <property type="evidence" value="ECO:0007669"/>
    <property type="project" value="UniProtKB-UniRule"/>
</dbReference>
<evidence type="ECO:0000256" key="5">
    <source>
        <dbReference type="ARBA" id="ARBA00023274"/>
    </source>
</evidence>
<feature type="domain" description="Small ribosomal subunit protein uS7" evidence="8">
    <location>
        <begin position="3"/>
        <end position="152"/>
    </location>
</feature>
<dbReference type="RefSeq" id="WP_184332970.1">
    <property type="nucleotide sequence ID" value="NZ_JACHHZ010000003.1"/>
</dbReference>
<dbReference type="InterPro" id="IPR023798">
    <property type="entry name" value="Ribosomal_uS7_dom"/>
</dbReference>
<dbReference type="InterPro" id="IPR020606">
    <property type="entry name" value="Ribosomal_uS7_CS"/>
</dbReference>
<evidence type="ECO:0000256" key="4">
    <source>
        <dbReference type="ARBA" id="ARBA00022980"/>
    </source>
</evidence>
<organism evidence="9 10">
    <name type="scientific">Povalibacter uvarum</name>
    <dbReference type="NCBI Taxonomy" id="732238"/>
    <lineage>
        <taxon>Bacteria</taxon>
        <taxon>Pseudomonadati</taxon>
        <taxon>Pseudomonadota</taxon>
        <taxon>Gammaproteobacteria</taxon>
        <taxon>Steroidobacterales</taxon>
        <taxon>Steroidobacteraceae</taxon>
        <taxon>Povalibacter</taxon>
    </lineage>
</organism>
<protein>
    <recommendedName>
        <fullName evidence="6">Small ribosomal subunit protein uS7</fullName>
    </recommendedName>
</protein>
<dbReference type="PROSITE" id="PS00052">
    <property type="entry name" value="RIBOSOMAL_S7"/>
    <property type="match status" value="1"/>
</dbReference>
<dbReference type="EMBL" id="JACHHZ010000003">
    <property type="protein sequence ID" value="MBB6094048.1"/>
    <property type="molecule type" value="Genomic_DNA"/>
</dbReference>
<evidence type="ECO:0000256" key="1">
    <source>
        <dbReference type="ARBA" id="ARBA00007151"/>
    </source>
</evidence>